<protein>
    <submittedName>
        <fullName evidence="5">Spore germination protein GerKA</fullName>
    </submittedName>
</protein>
<dbReference type="Pfam" id="PF03323">
    <property type="entry name" value="GerA"/>
    <property type="match status" value="1"/>
</dbReference>
<evidence type="ECO:0000256" key="1">
    <source>
        <dbReference type="ARBA" id="ARBA00005278"/>
    </source>
</evidence>
<evidence type="ECO:0000313" key="6">
    <source>
        <dbReference type="Proteomes" id="UP000503399"/>
    </source>
</evidence>
<dbReference type="GO" id="GO:0016020">
    <property type="term" value="C:membrane"/>
    <property type="evidence" value="ECO:0007669"/>
    <property type="project" value="InterPro"/>
</dbReference>
<evidence type="ECO:0000256" key="4">
    <source>
        <dbReference type="SAM" id="Phobius"/>
    </source>
</evidence>
<feature type="transmembrane region" description="Helical" evidence="4">
    <location>
        <begin position="459"/>
        <end position="488"/>
    </location>
</feature>
<dbReference type="InterPro" id="IPR004995">
    <property type="entry name" value="Spore_Ger"/>
</dbReference>
<keyword evidence="4" id="KW-0812">Transmembrane</keyword>
<name>A0A6F8ZJ06_9FIRM</name>
<dbReference type="EMBL" id="LR778114">
    <property type="protein sequence ID" value="CAB1129644.1"/>
    <property type="molecule type" value="Genomic_DNA"/>
</dbReference>
<gene>
    <name evidence="5" type="ORF">R50_2147</name>
</gene>
<feature type="transmembrane region" description="Helical" evidence="4">
    <location>
        <begin position="420"/>
        <end position="438"/>
    </location>
</feature>
<evidence type="ECO:0000256" key="2">
    <source>
        <dbReference type="ARBA" id="ARBA00023136"/>
    </source>
</evidence>
<keyword evidence="4" id="KW-1133">Transmembrane helix</keyword>
<evidence type="ECO:0000256" key="3">
    <source>
        <dbReference type="SAM" id="MobiDB-lite"/>
    </source>
</evidence>
<dbReference type="InterPro" id="IPR050768">
    <property type="entry name" value="UPF0353/GerABKA_families"/>
</dbReference>
<dbReference type="Proteomes" id="UP000503399">
    <property type="component" value="Chromosome"/>
</dbReference>
<dbReference type="GO" id="GO:0009847">
    <property type="term" value="P:spore germination"/>
    <property type="evidence" value="ECO:0007669"/>
    <property type="project" value="InterPro"/>
</dbReference>
<feature type="region of interest" description="Disordered" evidence="3">
    <location>
        <begin position="1"/>
        <end position="35"/>
    </location>
</feature>
<comment type="similarity">
    <text evidence="1">Belongs to the GerABKA family.</text>
</comment>
<organism evidence="5 6">
    <name type="scientific">Candidatus Hydrogenisulfobacillus filiaventi</name>
    <dbReference type="NCBI Taxonomy" id="2707344"/>
    <lineage>
        <taxon>Bacteria</taxon>
        <taxon>Bacillati</taxon>
        <taxon>Bacillota</taxon>
        <taxon>Clostridia</taxon>
        <taxon>Eubacteriales</taxon>
        <taxon>Clostridiales Family XVII. Incertae Sedis</taxon>
        <taxon>Candidatus Hydrogenisulfobacillus</taxon>
    </lineage>
</organism>
<feature type="transmembrane region" description="Helical" evidence="4">
    <location>
        <begin position="500"/>
        <end position="530"/>
    </location>
</feature>
<dbReference type="PANTHER" id="PTHR22550:SF9">
    <property type="entry name" value="STAGE V SPORULATION PROTEIN AF"/>
    <property type="match status" value="1"/>
</dbReference>
<sequence>MAMWPFTRRRRQPPRTAGPVIPDRLRTPQPQAGPAAPVNQALRAAQGTLQTVTATDPRLVENLINEAQDAVWKLDGVLASLAGGAGGADRVPTAIEDIYHRLKAEIGMSPDIIIRRFTVGRQRPLPALLVFVEGLTSNQMVDQDTLAVLQAYSDAEVLAASPGEVMRLVQDRVVAVGHATTGSTWDTLLTELMGGNTLLFLEGAGEALVLDTSKYPQRSISSPTDERSVRGPQESFNEVSWTSMALLRRRIRTPRLRFDAMKLGTRTRTTVSVAHIEGLTNPVLVEAVRNRLAQVNVDGIQMASELMPFLVTRQRTLFPMARATQRVDLVVHALLEGRVAILVENTPTVLILPTTFVDFYRTSQDYSMSFWEGSLTRIIRLLGLLTGLFLPPLYVALVGVDPELLPTKLAITIAGSRVNIPFSPIYEVITMWVIIEILREATIRLPKEMSTTLGTVGAIVVGTAIVKAGVVSPLMIIIITMTALALYTAPAYEMGTPWRILFWALVLAANFLGVFGIVLVGSAIVTYLAALEDFGVPYLSPSGPWRWRDLLDSWIRAPYRVMARTRPVAWQPVNIRQGTFPPRPAVADVDLGAAQEQRHDD</sequence>
<keyword evidence="6" id="KW-1185">Reference proteome</keyword>
<feature type="transmembrane region" description="Helical" evidence="4">
    <location>
        <begin position="378"/>
        <end position="400"/>
    </location>
</feature>
<dbReference type="PANTHER" id="PTHR22550">
    <property type="entry name" value="SPORE GERMINATION PROTEIN"/>
    <property type="match status" value="1"/>
</dbReference>
<dbReference type="AlphaFoldDB" id="A0A6F8ZJ06"/>
<keyword evidence="2 4" id="KW-0472">Membrane</keyword>
<accession>A0A6F8ZJ06</accession>
<evidence type="ECO:0000313" key="5">
    <source>
        <dbReference type="EMBL" id="CAB1129644.1"/>
    </source>
</evidence>
<proteinExistence type="inferred from homology"/>
<dbReference type="KEGG" id="hfv:R50_2147"/>
<reference evidence="5 6" key="1">
    <citation type="submission" date="2020-02" db="EMBL/GenBank/DDBJ databases">
        <authorList>
            <person name="Hogendoorn C."/>
        </authorList>
    </citation>
    <scope>NUCLEOTIDE SEQUENCE [LARGE SCALE GENOMIC DNA]</scope>
    <source>
        <strain evidence="5">R501</strain>
    </source>
</reference>